<evidence type="ECO:0000256" key="1">
    <source>
        <dbReference type="ARBA" id="ARBA00004651"/>
    </source>
</evidence>
<gene>
    <name evidence="10" type="ORF">C8N35_103335</name>
</gene>
<proteinExistence type="predicted"/>
<feature type="transmembrane region" description="Helical" evidence="7">
    <location>
        <begin position="308"/>
        <end position="331"/>
    </location>
</feature>
<feature type="transmembrane region" description="Helical" evidence="7">
    <location>
        <begin position="373"/>
        <end position="402"/>
    </location>
</feature>
<evidence type="ECO:0000256" key="5">
    <source>
        <dbReference type="ARBA" id="ARBA00023136"/>
    </source>
</evidence>
<feature type="region of interest" description="Disordered" evidence="6">
    <location>
        <begin position="673"/>
        <end position="730"/>
    </location>
</feature>
<feature type="domain" description="DUF4131" evidence="9">
    <location>
        <begin position="89"/>
        <end position="236"/>
    </location>
</feature>
<dbReference type="PANTHER" id="PTHR30619">
    <property type="entry name" value="DNA INTERNALIZATION/COMPETENCE PROTEIN COMEC/REC2"/>
    <property type="match status" value="1"/>
</dbReference>
<feature type="transmembrane region" description="Helical" evidence="7">
    <location>
        <begin position="498"/>
        <end position="518"/>
    </location>
</feature>
<dbReference type="Pfam" id="PF13567">
    <property type="entry name" value="DUF4131"/>
    <property type="match status" value="1"/>
</dbReference>
<feature type="compositionally biased region" description="Basic and acidic residues" evidence="6">
    <location>
        <begin position="714"/>
        <end position="725"/>
    </location>
</feature>
<comment type="caution">
    <text evidence="10">The sequence shown here is derived from an EMBL/GenBank/DDBJ whole genome shotgun (WGS) entry which is preliminary data.</text>
</comment>
<sequence>MGDDRTRLMIGLKRRIGQRRRPGSFDFEPNGIFRGGRIRRLLARLELARLSFVAAMAHDLEYGRGFPWLVVCFAIGVWGYFELPREPQPWATVPLAAFLAIFAFRRRRRGHAAIISLILASLATGVCAGNVRTWSVNAPRLVKDGTRSVTGWVEEVEPRERGYRLTIRPVRIGIDEGDALPRLVRVTGRAQPPPRPGDAITFRARLSPPQGPVLPGGYAFDRAAYFEQIGAYGFIYGRPEPALLGRSPGWRLEVVAAISRLRTQIGSRIREALPGDSGAIAAALIVGDRGAVSEFAQENLRIAGLAHVLAISGMHMALVAGAIFFVVRGGLALSPGLALNCPIRSWAAAAALVAATAYLVISGASIATQRAYVMAAVIFVSMIVGRPAVTMRSVALAAAIVLALSPEALLQPGFQMSFLAVIALVAAYRGWFEWRKGSPRIDASELVGRSRLLSAIRFVGFWVGGLAMTSVIAGVATGPVALAHFYRASPLGLVANMAAMPFVSLLIMPFAVVSVLAMPFGLDPLTLQPMGIGIDAMLAIAGKVAGWTPSGGVVGALGDWPAVLSAAGLLWLALWTSRWRLLGIIPVVAALGVAGLHERPDILISEDGRTIAVRTPQGPLAVSTGPGGRFAAEIWLKADGDPASLSQRKANAQVMRCDDRACVFQVAGAGDHHGSEGQIPHAAAPGTPSGASIPLPGPLQQPDRSGVGLTPIARSREMRDREERAPAVTDTAPVGSVLVLSRVERPEAFDEDCRRADIIVTHLEAPKDCALHALVIDTRFLEMHGAAALFLKRPPPGQRVLSQPNGPVIDGNDGGNDDGNLDRNTPAAAMRSLTGVRRLDVGFAHFESARSGINRPWQPSGKR</sequence>
<dbReference type="AlphaFoldDB" id="A0A2T5VBM0"/>
<feature type="transmembrane region" description="Helical" evidence="7">
    <location>
        <begin position="459"/>
        <end position="486"/>
    </location>
</feature>
<feature type="transmembrane region" description="Helical" evidence="7">
    <location>
        <begin position="553"/>
        <end position="574"/>
    </location>
</feature>
<accession>A0A2T5VBM0</accession>
<feature type="domain" description="ComEC/Rec2-related protein" evidence="8">
    <location>
        <begin position="284"/>
        <end position="578"/>
    </location>
</feature>
<evidence type="ECO:0000256" key="7">
    <source>
        <dbReference type="SAM" id="Phobius"/>
    </source>
</evidence>
<feature type="region of interest" description="Disordered" evidence="6">
    <location>
        <begin position="795"/>
        <end position="825"/>
    </location>
</feature>
<keyword evidence="5 7" id="KW-0472">Membrane</keyword>
<protein>
    <submittedName>
        <fullName evidence="10">Competence protein ComEC</fullName>
    </submittedName>
</protein>
<dbReference type="EMBL" id="QAYG01000003">
    <property type="protein sequence ID" value="PTW61152.1"/>
    <property type="molecule type" value="Genomic_DNA"/>
</dbReference>
<evidence type="ECO:0000256" key="3">
    <source>
        <dbReference type="ARBA" id="ARBA00022692"/>
    </source>
</evidence>
<dbReference type="Proteomes" id="UP000244081">
    <property type="component" value="Unassembled WGS sequence"/>
</dbReference>
<reference evidence="10 11" key="1">
    <citation type="submission" date="2018-04" db="EMBL/GenBank/DDBJ databases">
        <title>Genomic Encyclopedia of Archaeal and Bacterial Type Strains, Phase II (KMG-II): from individual species to whole genera.</title>
        <authorList>
            <person name="Goeker M."/>
        </authorList>
    </citation>
    <scope>NUCLEOTIDE SEQUENCE [LARGE SCALE GENOMIC DNA]</scope>
    <source>
        <strain evidence="10 11">DSM 23382</strain>
    </source>
</reference>
<dbReference type="Pfam" id="PF03772">
    <property type="entry name" value="Competence"/>
    <property type="match status" value="1"/>
</dbReference>
<comment type="subcellular location">
    <subcellularLocation>
        <location evidence="1">Cell membrane</location>
        <topology evidence="1">Multi-pass membrane protein</topology>
    </subcellularLocation>
</comment>
<organism evidence="10 11">
    <name type="scientific">Breoghania corrubedonensis</name>
    <dbReference type="NCBI Taxonomy" id="665038"/>
    <lineage>
        <taxon>Bacteria</taxon>
        <taxon>Pseudomonadati</taxon>
        <taxon>Pseudomonadota</taxon>
        <taxon>Alphaproteobacteria</taxon>
        <taxon>Hyphomicrobiales</taxon>
        <taxon>Stappiaceae</taxon>
        <taxon>Breoghania</taxon>
    </lineage>
</organism>
<evidence type="ECO:0000313" key="11">
    <source>
        <dbReference type="Proteomes" id="UP000244081"/>
    </source>
</evidence>
<dbReference type="InterPro" id="IPR052159">
    <property type="entry name" value="Competence_DNA_uptake"/>
</dbReference>
<feature type="transmembrane region" description="Helical" evidence="7">
    <location>
        <begin position="343"/>
        <end position="361"/>
    </location>
</feature>
<evidence type="ECO:0000256" key="2">
    <source>
        <dbReference type="ARBA" id="ARBA00022475"/>
    </source>
</evidence>
<dbReference type="InterPro" id="IPR025405">
    <property type="entry name" value="DUF4131"/>
</dbReference>
<feature type="transmembrane region" description="Helical" evidence="7">
    <location>
        <begin position="65"/>
        <end position="81"/>
    </location>
</feature>
<dbReference type="InterPro" id="IPR004477">
    <property type="entry name" value="ComEC_N"/>
</dbReference>
<dbReference type="NCBIfam" id="TIGR00360">
    <property type="entry name" value="ComEC_N-term"/>
    <property type="match status" value="1"/>
</dbReference>
<keyword evidence="11" id="KW-1185">Reference proteome</keyword>
<feature type="transmembrane region" description="Helical" evidence="7">
    <location>
        <begin position="414"/>
        <end position="432"/>
    </location>
</feature>
<keyword evidence="3 7" id="KW-0812">Transmembrane</keyword>
<evidence type="ECO:0000259" key="9">
    <source>
        <dbReference type="Pfam" id="PF13567"/>
    </source>
</evidence>
<evidence type="ECO:0000256" key="4">
    <source>
        <dbReference type="ARBA" id="ARBA00022989"/>
    </source>
</evidence>
<evidence type="ECO:0000259" key="8">
    <source>
        <dbReference type="Pfam" id="PF03772"/>
    </source>
</evidence>
<dbReference type="GO" id="GO:0005886">
    <property type="term" value="C:plasma membrane"/>
    <property type="evidence" value="ECO:0007669"/>
    <property type="project" value="UniProtKB-SubCell"/>
</dbReference>
<dbReference type="PANTHER" id="PTHR30619:SF1">
    <property type="entry name" value="RECOMBINATION PROTEIN 2"/>
    <property type="match status" value="1"/>
</dbReference>
<feature type="transmembrane region" description="Helical" evidence="7">
    <location>
        <begin position="87"/>
        <end position="104"/>
    </location>
</feature>
<evidence type="ECO:0000256" key="6">
    <source>
        <dbReference type="SAM" id="MobiDB-lite"/>
    </source>
</evidence>
<evidence type="ECO:0000313" key="10">
    <source>
        <dbReference type="EMBL" id="PTW61152.1"/>
    </source>
</evidence>
<keyword evidence="4 7" id="KW-1133">Transmembrane helix</keyword>
<name>A0A2T5VBM0_9HYPH</name>
<keyword evidence="2" id="KW-1003">Cell membrane</keyword>